<sequence>MRAIARVAGDIHVPRPPVGKVKKIFEPPRCYLTKESIREKFNPNIPARFKRLFKNIPAYDKWFEDVSGTWDEVEPEPVVMKNGKMVTSTRKIKDHLKRKQEAESREVRSLNMGYLKQFGDTVVPLERTTIDQFQRHTFERFNAPLSLLLEYMMLKGAAKQQAPKSMLYLAQQPLGELPQQLQDDLPQPEMLKILGKGDIYASSLWMGGKGSKTPLHRDPNPNLLVHLCGKKIVRLVRPDIGKEMYENVKARLGREGGSANMRGEEMMQGEEMAALETEIWGREKKGDETIGIEVELKKGDGLYIPLGWWHAVRNTAKGPNVSVSSAVLLTEGVSADMCFLQVNWWFR</sequence>
<dbReference type="InterPro" id="IPR003347">
    <property type="entry name" value="JmjC_dom"/>
</dbReference>
<dbReference type="RefSeq" id="XP_001805184.1">
    <property type="nucleotide sequence ID" value="XM_001805132.1"/>
</dbReference>
<proteinExistence type="predicted"/>
<dbReference type="VEuPathDB" id="FungiDB:JI435_150190"/>
<organism evidence="2 3">
    <name type="scientific">Phaeosphaeria nodorum (strain SN15 / ATCC MYA-4574 / FGSC 10173)</name>
    <name type="common">Glume blotch fungus</name>
    <name type="synonym">Parastagonospora nodorum</name>
    <dbReference type="NCBI Taxonomy" id="321614"/>
    <lineage>
        <taxon>Eukaryota</taxon>
        <taxon>Fungi</taxon>
        <taxon>Dikarya</taxon>
        <taxon>Ascomycota</taxon>
        <taxon>Pezizomycotina</taxon>
        <taxon>Dothideomycetes</taxon>
        <taxon>Pleosporomycetidae</taxon>
        <taxon>Pleosporales</taxon>
        <taxon>Pleosporineae</taxon>
        <taxon>Phaeosphaeriaceae</taxon>
        <taxon>Parastagonospora</taxon>
    </lineage>
</organism>
<dbReference type="Gene3D" id="2.60.120.650">
    <property type="entry name" value="Cupin"/>
    <property type="match status" value="1"/>
</dbReference>
<reference evidence="3" key="1">
    <citation type="journal article" date="2007" name="Plant Cell">
        <title>Dothideomycete-plant interactions illuminated by genome sequencing and EST analysis of the wheat pathogen Stagonospora nodorum.</title>
        <authorList>
            <person name="Hane J.K."/>
            <person name="Lowe R.G."/>
            <person name="Solomon P.S."/>
            <person name="Tan K.C."/>
            <person name="Schoch C.L."/>
            <person name="Spatafora J.W."/>
            <person name="Crous P.W."/>
            <person name="Kodira C."/>
            <person name="Birren B.W."/>
            <person name="Galagan J.E."/>
            <person name="Torriani S.F."/>
            <person name="McDonald B.A."/>
            <person name="Oliver R.P."/>
        </authorList>
    </citation>
    <scope>NUCLEOTIDE SEQUENCE [LARGE SCALE GENOMIC DNA]</scope>
    <source>
        <strain evidence="3">SN15 / ATCC MYA-4574 / FGSC 10173</strain>
    </source>
</reference>
<dbReference type="PANTHER" id="PTHR12461">
    <property type="entry name" value="HYPOXIA-INDUCIBLE FACTOR 1 ALPHA INHIBITOR-RELATED"/>
    <property type="match status" value="1"/>
</dbReference>
<dbReference type="GeneID" id="5982112"/>
<accession>Q0TZL3</accession>
<dbReference type="KEGG" id="pno:SNOG_15019"/>
<dbReference type="SUPFAM" id="SSF51197">
    <property type="entry name" value="Clavaminate synthase-like"/>
    <property type="match status" value="1"/>
</dbReference>
<dbReference type="GO" id="GO:0016706">
    <property type="term" value="F:2-oxoglutarate-dependent dioxygenase activity"/>
    <property type="evidence" value="ECO:0000318"/>
    <property type="project" value="GO_Central"/>
</dbReference>
<dbReference type="CDD" id="cd02208">
    <property type="entry name" value="cupin_RmlC-like"/>
    <property type="match status" value="1"/>
</dbReference>
<feature type="domain" description="JmjC" evidence="1">
    <location>
        <begin position="161"/>
        <end position="344"/>
    </location>
</feature>
<dbReference type="AlphaFoldDB" id="Q0TZL3"/>
<dbReference type="Pfam" id="PF13621">
    <property type="entry name" value="Cupin_8"/>
    <property type="match status" value="1"/>
</dbReference>
<dbReference type="PANTHER" id="PTHR12461:SF105">
    <property type="entry name" value="HYPOXIA-INDUCIBLE FACTOR 1-ALPHA INHIBITOR"/>
    <property type="match status" value="1"/>
</dbReference>
<dbReference type="Proteomes" id="UP000001055">
    <property type="component" value="Unassembled WGS sequence"/>
</dbReference>
<name>Q0TZL3_PHANO</name>
<evidence type="ECO:0000259" key="1">
    <source>
        <dbReference type="PROSITE" id="PS51184"/>
    </source>
</evidence>
<dbReference type="PROSITE" id="PS51184">
    <property type="entry name" value="JMJC"/>
    <property type="match status" value="1"/>
</dbReference>
<dbReference type="SMART" id="SM00558">
    <property type="entry name" value="JmjC"/>
    <property type="match status" value="1"/>
</dbReference>
<protein>
    <recommendedName>
        <fullName evidence="1">JmjC domain-containing protein</fullName>
    </recommendedName>
</protein>
<dbReference type="InterPro" id="IPR041667">
    <property type="entry name" value="Cupin_8"/>
</dbReference>
<dbReference type="EMBL" id="CH445359">
    <property type="protein sequence ID" value="EAT77562.2"/>
    <property type="molecule type" value="Genomic_DNA"/>
</dbReference>
<evidence type="ECO:0000313" key="3">
    <source>
        <dbReference type="Proteomes" id="UP000001055"/>
    </source>
</evidence>
<dbReference type="InParanoid" id="Q0TZL3"/>
<evidence type="ECO:0000313" key="2">
    <source>
        <dbReference type="EMBL" id="EAT77562.2"/>
    </source>
</evidence>
<gene>
    <name evidence="2" type="ORF">SNOG_15019</name>
</gene>